<evidence type="ECO:0000313" key="3">
    <source>
        <dbReference type="EMBL" id="ADV64697.1"/>
    </source>
</evidence>
<dbReference type="STRING" id="765177.Desmu_0378"/>
<dbReference type="InterPro" id="IPR045427">
    <property type="entry name" value="MoxR"/>
</dbReference>
<protein>
    <submittedName>
        <fullName evidence="3">ATPase associated with various cellular activities AAA_5</fullName>
    </submittedName>
</protein>
<dbReference type="InterPro" id="IPR041538">
    <property type="entry name" value="RavA-like_AAA_lid"/>
</dbReference>
<dbReference type="InterPro" id="IPR050513">
    <property type="entry name" value="RavA_ATPases"/>
</dbReference>
<dbReference type="Pfam" id="PF20030">
    <property type="entry name" value="bpMoxR"/>
    <property type="match status" value="1"/>
</dbReference>
<gene>
    <name evidence="3" type="ordered locus">Desmu_0378</name>
</gene>
<dbReference type="CDD" id="cd00009">
    <property type="entry name" value="AAA"/>
    <property type="match status" value="1"/>
</dbReference>
<evidence type="ECO:0000259" key="2">
    <source>
        <dbReference type="SMART" id="SM00382"/>
    </source>
</evidence>
<dbReference type="InterPro" id="IPR003593">
    <property type="entry name" value="AAA+_ATPase"/>
</dbReference>
<proteinExistence type="predicted"/>
<dbReference type="EMBL" id="CP002363">
    <property type="protein sequence ID" value="ADV64697.1"/>
    <property type="molecule type" value="Genomic_DNA"/>
</dbReference>
<reference evidence="4" key="1">
    <citation type="submission" date="2010-11" db="EMBL/GenBank/DDBJ databases">
        <title>The complete genome of Desulfurococcus mucosus DSM 2162.</title>
        <authorList>
            <consortium name="US DOE Joint Genome Institute (JGI-PGF)"/>
            <person name="Lucas S."/>
            <person name="Copeland A."/>
            <person name="Lapidus A."/>
            <person name="Bruce D."/>
            <person name="Goodwin L."/>
            <person name="Pitluck S."/>
            <person name="Kyrpides N."/>
            <person name="Mavromatis K."/>
            <person name="Pagani I."/>
            <person name="Ivanova N."/>
            <person name="Ovchinnikova G."/>
            <person name="Chertkov O."/>
            <person name="Held B."/>
            <person name="Brettin T."/>
            <person name="Detter J.C."/>
            <person name="Tapia R."/>
            <person name="Han C."/>
            <person name="Land M."/>
            <person name="Hauser L."/>
            <person name="Markowitz V."/>
            <person name="Cheng J.-F."/>
            <person name="Hugenholtz P."/>
            <person name="Woyke T."/>
            <person name="Wu D."/>
            <person name="Wirth R."/>
            <person name="Bilek Y."/>
            <person name="Hader T."/>
            <person name="Klenk H.-P."/>
            <person name="Eisen J.A."/>
        </authorList>
    </citation>
    <scope>NUCLEOTIDE SEQUENCE [LARGE SCALE GENOMIC DNA]</scope>
    <source>
        <strain evidence="4">ATCC 35584 / DSM 2162 / JCM 9187 / O7/1</strain>
    </source>
</reference>
<dbReference type="RefSeq" id="WP_013561919.1">
    <property type="nucleotide sequence ID" value="NC_014961.1"/>
</dbReference>
<dbReference type="SUPFAM" id="SSF52540">
    <property type="entry name" value="P-loop containing nucleoside triphosphate hydrolases"/>
    <property type="match status" value="1"/>
</dbReference>
<sequence length="383" mass="43024">MSAPLEAGQLISKLGVLVSELEKPFVGRSEEARLLVLSLISGEHAILIGEPGTAKSALARRLADLVKARFFKYLLTRFTEPDELFGPLDIGALREGRYVRVTRGKLPEADIAFIDEIFNANSAVLNMLLTLMNERVVYDGYSEIKIPLLTLISASNNVPDEPELQAVYDRFLLRHFLKPVSENLWGRLLEASWLIESGAYMEAKPVVSIDEVKAAGSLVFKVDVSGVKEKLLKLYAVFEDQGIHLTDRRKGKTLKAVAANALLNGRLKAVEDDLFVLKYTAPRDRDEAEKAFSILLDEVEAREKHLRELSEIEANIREAKAYIARSPELDPRLLDYLRSFETLRDKLEKLAREASDEVVRRRAVDVLGELNDAIDTVKRKLVL</sequence>
<dbReference type="GeneID" id="10153071"/>
<organism evidence="3 4">
    <name type="scientific">Desulfurococcus mucosus (strain ATCC 35584 / DSM 2162 / JCM 9187 / O7/1)</name>
    <dbReference type="NCBI Taxonomy" id="765177"/>
    <lineage>
        <taxon>Archaea</taxon>
        <taxon>Thermoproteota</taxon>
        <taxon>Thermoprotei</taxon>
        <taxon>Desulfurococcales</taxon>
        <taxon>Desulfurococcaceae</taxon>
        <taxon>Desulfurococcus</taxon>
    </lineage>
</organism>
<dbReference type="OrthoDB" id="9837at2157"/>
<reference evidence="3 4" key="2">
    <citation type="journal article" date="2011" name="Stand. Genomic Sci.">
        <title>Complete genome sequence of Desulfurococcus mucosus type strain (O7/1).</title>
        <authorList>
            <person name="Wirth R."/>
            <person name="Chertkov O."/>
            <person name="Held B."/>
            <person name="Lapidus A."/>
            <person name="Nolan M."/>
            <person name="Lucas S."/>
            <person name="Hammon N."/>
            <person name="Deshpande S."/>
            <person name="Cheng J.F."/>
            <person name="Tapia R."/>
            <person name="Han C."/>
            <person name="Goodwin L."/>
            <person name="Pitluck S."/>
            <person name="Liolios K."/>
            <person name="Ioanna P."/>
            <person name="Ivanova N."/>
            <person name="Mavromatis K."/>
            <person name="Mikhailova N."/>
            <person name="Pati A."/>
            <person name="Chen A."/>
            <person name="Palaniappan K."/>
            <person name="Land M."/>
            <person name="Hauser L."/>
            <person name="Chang Y.J."/>
            <person name="Jeffries C.D."/>
            <person name="Bilek Y."/>
            <person name="Hader T."/>
            <person name="Rohde M."/>
            <person name="Spring S."/>
            <person name="Sikorski J."/>
            <person name="Goker M."/>
            <person name="Woyke T."/>
            <person name="Bristow J."/>
            <person name="Eisen J.A."/>
            <person name="Markowitz V."/>
            <person name="Hugenholtz P."/>
            <person name="Kyrpides N.C."/>
            <person name="Klenk H.P."/>
        </authorList>
    </citation>
    <scope>NUCLEOTIDE SEQUENCE [LARGE SCALE GENOMIC DNA]</scope>
    <source>
        <strain evidence="4">ATCC 35584 / DSM 2162 / JCM 9187 / O7/1</strain>
    </source>
</reference>
<keyword evidence="1" id="KW-0175">Coiled coil</keyword>
<name>E8R871_DESM0</name>
<dbReference type="InterPro" id="IPR027417">
    <property type="entry name" value="P-loop_NTPase"/>
</dbReference>
<evidence type="ECO:0000313" key="4">
    <source>
        <dbReference type="Proteomes" id="UP000001068"/>
    </source>
</evidence>
<dbReference type="Gene3D" id="3.40.50.300">
    <property type="entry name" value="P-loop containing nucleotide triphosphate hydrolases"/>
    <property type="match status" value="1"/>
</dbReference>
<dbReference type="Pfam" id="PF17868">
    <property type="entry name" value="AAA_lid_8"/>
    <property type="match status" value="1"/>
</dbReference>
<dbReference type="eggNOG" id="arCOG00436">
    <property type="taxonomic scope" value="Archaea"/>
</dbReference>
<accession>E8R871</accession>
<dbReference type="SMART" id="SM00382">
    <property type="entry name" value="AAA"/>
    <property type="match status" value="1"/>
</dbReference>
<evidence type="ECO:0000256" key="1">
    <source>
        <dbReference type="SAM" id="Coils"/>
    </source>
</evidence>
<dbReference type="PANTHER" id="PTHR32204:SF0">
    <property type="entry name" value="ATPASE RAVA"/>
    <property type="match status" value="1"/>
</dbReference>
<dbReference type="HOGENOM" id="CLU_018678_0_0_2"/>
<dbReference type="PANTHER" id="PTHR32204">
    <property type="entry name" value="ATPASE RAVA"/>
    <property type="match status" value="1"/>
</dbReference>
<dbReference type="Proteomes" id="UP000001068">
    <property type="component" value="Chromosome"/>
</dbReference>
<feature type="domain" description="AAA+ ATPase" evidence="2">
    <location>
        <begin position="41"/>
        <end position="181"/>
    </location>
</feature>
<keyword evidence="4" id="KW-1185">Reference proteome</keyword>
<feature type="coiled-coil region" evidence="1">
    <location>
        <begin position="302"/>
        <end position="357"/>
    </location>
</feature>
<dbReference type="KEGG" id="dmu:Desmu_0378"/>
<dbReference type="AlphaFoldDB" id="E8R871"/>